<dbReference type="GO" id="GO:0031410">
    <property type="term" value="C:cytoplasmic vesicle"/>
    <property type="evidence" value="ECO:0007669"/>
    <property type="project" value="TreeGrafter"/>
</dbReference>
<dbReference type="GeneID" id="89926004"/>
<feature type="compositionally biased region" description="Polar residues" evidence="4">
    <location>
        <begin position="209"/>
        <end position="218"/>
    </location>
</feature>
<dbReference type="SMART" id="SM00801">
    <property type="entry name" value="dDENN"/>
    <property type="match status" value="1"/>
</dbReference>
<feature type="compositionally biased region" description="Low complexity" evidence="4">
    <location>
        <begin position="732"/>
        <end position="747"/>
    </location>
</feature>
<dbReference type="InterPro" id="IPR043153">
    <property type="entry name" value="DENN_C"/>
</dbReference>
<evidence type="ECO:0000256" key="4">
    <source>
        <dbReference type="SAM" id="MobiDB-lite"/>
    </source>
</evidence>
<reference evidence="7 8" key="1">
    <citation type="submission" date="2023-08" db="EMBL/GenBank/DDBJ databases">
        <title>Black Yeasts Isolated from many extreme environments.</title>
        <authorList>
            <person name="Coleine C."/>
            <person name="Stajich J.E."/>
            <person name="Selbmann L."/>
        </authorList>
    </citation>
    <scope>NUCLEOTIDE SEQUENCE [LARGE SCALE GENOMIC DNA]</scope>
    <source>
        <strain evidence="7 8">CCFEE 5935</strain>
    </source>
</reference>
<gene>
    <name evidence="7" type="ORF">LTR77_004659</name>
</gene>
<evidence type="ECO:0008006" key="9">
    <source>
        <dbReference type="Google" id="ProtNLM"/>
    </source>
</evidence>
<dbReference type="Pfam" id="PF02141">
    <property type="entry name" value="DENN"/>
    <property type="match status" value="1"/>
</dbReference>
<proteinExistence type="predicted"/>
<feature type="compositionally biased region" description="Low complexity" evidence="4">
    <location>
        <begin position="821"/>
        <end position="834"/>
    </location>
</feature>
<dbReference type="CDD" id="cd00029">
    <property type="entry name" value="C1"/>
    <property type="match status" value="1"/>
</dbReference>
<dbReference type="PANTHER" id="PTHR12296:SF21">
    <property type="entry name" value="DENN DOMAIN-CONTAINING PROTEIN 3"/>
    <property type="match status" value="1"/>
</dbReference>
<dbReference type="InterPro" id="IPR005113">
    <property type="entry name" value="uDENN_dom"/>
</dbReference>
<feature type="region of interest" description="Disordered" evidence="4">
    <location>
        <begin position="814"/>
        <end position="846"/>
    </location>
</feature>
<feature type="region of interest" description="Disordered" evidence="4">
    <location>
        <begin position="204"/>
        <end position="242"/>
    </location>
</feature>
<dbReference type="AlphaFoldDB" id="A0AAV9PDA2"/>
<evidence type="ECO:0000259" key="6">
    <source>
        <dbReference type="PROSITE" id="PS50211"/>
    </source>
</evidence>
<dbReference type="InterPro" id="IPR002219">
    <property type="entry name" value="PKC_DAG/PE"/>
</dbReference>
<evidence type="ECO:0000256" key="3">
    <source>
        <dbReference type="SAM" id="Coils"/>
    </source>
</evidence>
<accession>A0AAV9PDA2</accession>
<dbReference type="PROSITE" id="PS00479">
    <property type="entry name" value="ZF_DAG_PE_1"/>
    <property type="match status" value="1"/>
</dbReference>
<organism evidence="7 8">
    <name type="scientific">Saxophila tyrrhenica</name>
    <dbReference type="NCBI Taxonomy" id="1690608"/>
    <lineage>
        <taxon>Eukaryota</taxon>
        <taxon>Fungi</taxon>
        <taxon>Dikarya</taxon>
        <taxon>Ascomycota</taxon>
        <taxon>Pezizomycotina</taxon>
        <taxon>Dothideomycetes</taxon>
        <taxon>Dothideomycetidae</taxon>
        <taxon>Mycosphaerellales</taxon>
        <taxon>Extremaceae</taxon>
        <taxon>Saxophila</taxon>
    </lineage>
</organism>
<dbReference type="Proteomes" id="UP001337655">
    <property type="component" value="Unassembled WGS sequence"/>
</dbReference>
<dbReference type="InterPro" id="IPR051696">
    <property type="entry name" value="DENN_Domain_GEFs"/>
</dbReference>
<evidence type="ECO:0000313" key="7">
    <source>
        <dbReference type="EMBL" id="KAK5171514.1"/>
    </source>
</evidence>
<evidence type="ECO:0000259" key="5">
    <source>
        <dbReference type="PROSITE" id="PS50081"/>
    </source>
</evidence>
<protein>
    <recommendedName>
        <fullName evidence="9">DENN-domain-containing protein</fullName>
    </recommendedName>
</protein>
<feature type="region of interest" description="Disordered" evidence="4">
    <location>
        <begin position="161"/>
        <end position="190"/>
    </location>
</feature>
<feature type="domain" description="UDENN" evidence="6">
    <location>
        <begin position="235"/>
        <end position="1020"/>
    </location>
</feature>
<dbReference type="GO" id="GO:0032483">
    <property type="term" value="P:regulation of Rab protein signal transduction"/>
    <property type="evidence" value="ECO:0007669"/>
    <property type="project" value="TreeGrafter"/>
</dbReference>
<dbReference type="SMART" id="SM00799">
    <property type="entry name" value="DENN"/>
    <property type="match status" value="1"/>
</dbReference>
<comment type="caution">
    <text evidence="7">The sequence shown here is derived from an EMBL/GenBank/DDBJ whole genome shotgun (WGS) entry which is preliminary data.</text>
</comment>
<dbReference type="PROSITE" id="PS50211">
    <property type="entry name" value="DENN"/>
    <property type="match status" value="1"/>
</dbReference>
<dbReference type="SMART" id="SM00800">
    <property type="entry name" value="uDENN"/>
    <property type="match status" value="1"/>
</dbReference>
<dbReference type="Pfam" id="PF03455">
    <property type="entry name" value="dDENN"/>
    <property type="match status" value="1"/>
</dbReference>
<dbReference type="SUPFAM" id="SSF57889">
    <property type="entry name" value="Cysteine-rich domain"/>
    <property type="match status" value="1"/>
</dbReference>
<dbReference type="InterPro" id="IPR001194">
    <property type="entry name" value="cDENN_dom"/>
</dbReference>
<sequence length="1134" mass="124533">MAPTPKINKPAENHNVGDTAAPLADYFFISGIESSQVYDERQDTSPAPAPVEDTIEEDEALVTNSESRPDTPTSPQPPSDSAKRRSRYSFEARKSIGSIINSGEYQPASNRSSTTIKAVKITEGPGGLSDDAFEEALKKFASERDSFLEENHVTAGAVVAPSHQNPKKPRPRTIRITQDEDGPASGLRGSVGSLQRRISTMKSMKRQPSVMSRQSSVKTSKRLSGYNSVIPAPQPFKTAPDMHPLKRRYEPVLLDRYPTKNMVDETKRRKPFPDYVPMFAFPNDVSVVSSDERPRSTWHGFAMTNSDNSKLYGVCVTIWVPLNQTAAEGLERQCEEWRRANMSNEERELASSLGERLSGERAKLSRLLAELPAASSGSQERDALEEQISAVEEKIGLMTDLLRPVRHAAASKIDGLTEGDTGFWIPRVYGILGTDITLMSFWKEWLKAVVVPMMNGAVLRVPPSSPKVGLWQPLERYVVNLCVEALSPITSITQVEVGVRDLRLYARKEAINEIPGSRNTDLYALFRCLSISNIVALFEYALAESRIIFLSSHTAMLQLACSALTSLLYPMKWCGVLIPVLPQRLIQALEAPCPYIAGVERRYEKIELPDSDFCLVDLDDDSIESTEPPTQLPRPQRRKLMSLLQAAAPHHNRYGVPVGPPAYAIETFPCDAFSSENPQVFTANAAPSTLATYVSESSTTFGDAGNMPQPRPSIYNAFLQSRTSSARGADRPSTSSTGANSNSSSQSPPSPVAPSPVSSSFAGSFNSSTPISRSDSGFALQASLREKRSGQLGDGLMRRNSAFSGFERFSGAVRRPSAPLVGVPPQQQQTQGPGHQHHPSLSTSSLGNGLASQYAPSVYAQSTLAASTIMPHMMVQPVRDDERTKWMEGHCLHRRSRDMRSVCAICDERCDQESFRCSGCNLTVHPPCLSLLTLPCPLAFRADQVRAAFVRCFASLFYTYRRHLHPASGERRKQGLVYHFNMDAFLKSVPHGDSEYMAMLRQTQGFNEFIHERESLRQEDPRVKLFDDIILSKRNRGRTSLFSSKSSTSFLDDTSDHLWRSASATPPNSRVPGDVTATAAAVGRAPAHLEPALMKEPRSIQGAPRLGAGGLLGRARRKPVASMLGLGGTSVGDR</sequence>
<dbReference type="InterPro" id="IPR046349">
    <property type="entry name" value="C1-like_sf"/>
</dbReference>
<evidence type="ECO:0000313" key="8">
    <source>
        <dbReference type="Proteomes" id="UP001337655"/>
    </source>
</evidence>
<dbReference type="InterPro" id="IPR037516">
    <property type="entry name" value="Tripartite_DENN"/>
</dbReference>
<evidence type="ECO:0000256" key="2">
    <source>
        <dbReference type="ARBA" id="ARBA00022833"/>
    </source>
</evidence>
<keyword evidence="1" id="KW-0479">Metal-binding</keyword>
<dbReference type="EMBL" id="JAVRRT010000006">
    <property type="protein sequence ID" value="KAK5171514.1"/>
    <property type="molecule type" value="Genomic_DNA"/>
</dbReference>
<dbReference type="Gene3D" id="3.40.50.11500">
    <property type="match status" value="1"/>
</dbReference>
<evidence type="ECO:0000256" key="1">
    <source>
        <dbReference type="ARBA" id="ARBA00022723"/>
    </source>
</evidence>
<feature type="region of interest" description="Disordered" evidence="4">
    <location>
        <begin position="722"/>
        <end position="775"/>
    </location>
</feature>
<dbReference type="Pfam" id="PF03456">
    <property type="entry name" value="uDENN"/>
    <property type="match status" value="1"/>
</dbReference>
<keyword evidence="3" id="KW-0175">Coiled coil</keyword>
<dbReference type="Gene3D" id="3.30.450.200">
    <property type="match status" value="1"/>
</dbReference>
<feature type="coiled-coil region" evidence="3">
    <location>
        <begin position="374"/>
        <end position="401"/>
    </location>
</feature>
<dbReference type="RefSeq" id="XP_064660542.1">
    <property type="nucleotide sequence ID" value="XM_064801912.1"/>
</dbReference>
<dbReference type="GO" id="GO:0046872">
    <property type="term" value="F:metal ion binding"/>
    <property type="evidence" value="ECO:0007669"/>
    <property type="project" value="UniProtKB-KW"/>
</dbReference>
<feature type="compositionally biased region" description="Low complexity" evidence="4">
    <location>
        <begin position="755"/>
        <end position="770"/>
    </location>
</feature>
<dbReference type="PROSITE" id="PS50081">
    <property type="entry name" value="ZF_DAG_PE_2"/>
    <property type="match status" value="1"/>
</dbReference>
<dbReference type="InterPro" id="IPR005112">
    <property type="entry name" value="dDENN_dom"/>
</dbReference>
<keyword evidence="2" id="KW-0862">Zinc</keyword>
<name>A0AAV9PDA2_9PEZI</name>
<feature type="domain" description="Phorbol-ester/DAG-type" evidence="5">
    <location>
        <begin position="889"/>
        <end position="936"/>
    </location>
</feature>
<dbReference type="PANTHER" id="PTHR12296">
    <property type="entry name" value="DENN DOMAIN-CONTAINING PROTEIN 4"/>
    <property type="match status" value="1"/>
</dbReference>
<feature type="region of interest" description="Disordered" evidence="4">
    <location>
        <begin position="37"/>
        <end position="90"/>
    </location>
</feature>
<keyword evidence="8" id="KW-1185">Reference proteome</keyword>